<keyword evidence="2" id="KW-1277">Toxin-antitoxin system</keyword>
<keyword evidence="7" id="KW-0346">Stress response</keyword>
<dbReference type="GO" id="GO:0016787">
    <property type="term" value="F:hydrolase activity"/>
    <property type="evidence" value="ECO:0007669"/>
    <property type="project" value="UniProtKB-KW"/>
</dbReference>
<proteinExistence type="inferred from homology"/>
<gene>
    <name evidence="8" type="ORF">FD09_GL001577</name>
</gene>
<evidence type="ECO:0000256" key="1">
    <source>
        <dbReference type="ARBA" id="ARBA00006620"/>
    </source>
</evidence>
<dbReference type="PATRIC" id="fig|1423792.3.peg.1597"/>
<name>A0A0R1MMM9_9LACO</name>
<dbReference type="RefSeq" id="WP_083487986.1">
    <property type="nucleotide sequence ID" value="NZ_AZEC01000021.1"/>
</dbReference>
<keyword evidence="3" id="KW-0540">Nuclease</keyword>
<evidence type="ECO:0000256" key="6">
    <source>
        <dbReference type="ARBA" id="ARBA00022884"/>
    </source>
</evidence>
<evidence type="ECO:0000256" key="5">
    <source>
        <dbReference type="ARBA" id="ARBA00022801"/>
    </source>
</evidence>
<dbReference type="AlphaFoldDB" id="A0A0R1MMM9"/>
<evidence type="ECO:0000313" key="9">
    <source>
        <dbReference type="Proteomes" id="UP000051330"/>
    </source>
</evidence>
<evidence type="ECO:0000256" key="4">
    <source>
        <dbReference type="ARBA" id="ARBA00022759"/>
    </source>
</evidence>
<dbReference type="Pfam" id="PF07927">
    <property type="entry name" value="HicA_toxin"/>
    <property type="match status" value="1"/>
</dbReference>
<evidence type="ECO:0000313" key="8">
    <source>
        <dbReference type="EMBL" id="KRL08665.1"/>
    </source>
</evidence>
<sequence length="72" mass="8437">MPMKPQKLEKIVLSQGFSLVKGKGKGSHRRYQHPDGRTTEINFHSKEIRKGTQEEIFKQIGYVPKRQWKKVS</sequence>
<organism evidence="8 9">
    <name type="scientific">Schleiferilactobacillus perolens DSM 12744</name>
    <dbReference type="NCBI Taxonomy" id="1423792"/>
    <lineage>
        <taxon>Bacteria</taxon>
        <taxon>Bacillati</taxon>
        <taxon>Bacillota</taxon>
        <taxon>Bacilli</taxon>
        <taxon>Lactobacillales</taxon>
        <taxon>Lactobacillaceae</taxon>
        <taxon>Schleiferilactobacillus</taxon>
    </lineage>
</organism>
<dbReference type="InterPro" id="IPR012933">
    <property type="entry name" value="HicA_mRNA_interferase"/>
</dbReference>
<evidence type="ECO:0000256" key="3">
    <source>
        <dbReference type="ARBA" id="ARBA00022722"/>
    </source>
</evidence>
<dbReference type="STRING" id="1423792.FD09_GL001577"/>
<dbReference type="EMBL" id="AZEC01000021">
    <property type="protein sequence ID" value="KRL08665.1"/>
    <property type="molecule type" value="Genomic_DNA"/>
</dbReference>
<dbReference type="SUPFAM" id="SSF54786">
    <property type="entry name" value="YcfA/nrd intein domain"/>
    <property type="match status" value="1"/>
</dbReference>
<keyword evidence="9" id="KW-1185">Reference proteome</keyword>
<dbReference type="OrthoDB" id="286048at2"/>
<evidence type="ECO:0008006" key="10">
    <source>
        <dbReference type="Google" id="ProtNLM"/>
    </source>
</evidence>
<comment type="caution">
    <text evidence="8">The sequence shown here is derived from an EMBL/GenBank/DDBJ whole genome shotgun (WGS) entry which is preliminary data.</text>
</comment>
<keyword evidence="4" id="KW-0255">Endonuclease</keyword>
<evidence type="ECO:0000256" key="2">
    <source>
        <dbReference type="ARBA" id="ARBA00022649"/>
    </source>
</evidence>
<comment type="similarity">
    <text evidence="1">Belongs to the HicA mRNA interferase family.</text>
</comment>
<protein>
    <recommendedName>
        <fullName evidence="10">Addiction module toxin, HicA family</fullName>
    </recommendedName>
</protein>
<accession>A0A0R1MMM9</accession>
<dbReference type="Proteomes" id="UP000051330">
    <property type="component" value="Unassembled WGS sequence"/>
</dbReference>
<dbReference type="Gene3D" id="3.30.920.30">
    <property type="entry name" value="Hypothetical protein"/>
    <property type="match status" value="1"/>
</dbReference>
<keyword evidence="5" id="KW-0378">Hydrolase</keyword>
<reference evidence="8 9" key="1">
    <citation type="journal article" date="2015" name="Genome Announc.">
        <title>Expanding the biotechnology potential of lactobacilli through comparative genomics of 213 strains and associated genera.</title>
        <authorList>
            <person name="Sun Z."/>
            <person name="Harris H.M."/>
            <person name="McCann A."/>
            <person name="Guo C."/>
            <person name="Argimon S."/>
            <person name="Zhang W."/>
            <person name="Yang X."/>
            <person name="Jeffery I.B."/>
            <person name="Cooney J.C."/>
            <person name="Kagawa T.F."/>
            <person name="Liu W."/>
            <person name="Song Y."/>
            <person name="Salvetti E."/>
            <person name="Wrobel A."/>
            <person name="Rasinkangas P."/>
            <person name="Parkhill J."/>
            <person name="Rea M.C."/>
            <person name="O'Sullivan O."/>
            <person name="Ritari J."/>
            <person name="Douillard F.P."/>
            <person name="Paul Ross R."/>
            <person name="Yang R."/>
            <person name="Briner A.E."/>
            <person name="Felis G.E."/>
            <person name="de Vos W.M."/>
            <person name="Barrangou R."/>
            <person name="Klaenhammer T.R."/>
            <person name="Caufield P.W."/>
            <person name="Cui Y."/>
            <person name="Zhang H."/>
            <person name="O'Toole P.W."/>
        </authorList>
    </citation>
    <scope>NUCLEOTIDE SEQUENCE [LARGE SCALE GENOMIC DNA]</scope>
    <source>
        <strain evidence="8 9">DSM 12744</strain>
    </source>
</reference>
<dbReference type="GO" id="GO:0003729">
    <property type="term" value="F:mRNA binding"/>
    <property type="evidence" value="ECO:0007669"/>
    <property type="project" value="InterPro"/>
</dbReference>
<dbReference type="InterPro" id="IPR038570">
    <property type="entry name" value="HicA_sf"/>
</dbReference>
<keyword evidence="6" id="KW-0694">RNA-binding</keyword>
<evidence type="ECO:0000256" key="7">
    <source>
        <dbReference type="ARBA" id="ARBA00023016"/>
    </source>
</evidence>
<dbReference type="GO" id="GO:0004519">
    <property type="term" value="F:endonuclease activity"/>
    <property type="evidence" value="ECO:0007669"/>
    <property type="project" value="UniProtKB-KW"/>
</dbReference>